<dbReference type="PANTHER" id="PTHR12277:SF81">
    <property type="entry name" value="PROTEIN ABHD13"/>
    <property type="match status" value="1"/>
</dbReference>
<name>A0ABY5RZ17_9HYPH</name>
<keyword evidence="1" id="KW-0812">Transmembrane</keyword>
<dbReference type="Proteomes" id="UP001017257">
    <property type="component" value="Plasmid pR24_1"/>
</dbReference>
<dbReference type="EMBL" id="CP102846">
    <property type="protein sequence ID" value="UVF22495.1"/>
    <property type="molecule type" value="Genomic_DNA"/>
</dbReference>
<dbReference type="Gene3D" id="3.40.50.1820">
    <property type="entry name" value="alpha/beta hydrolase"/>
    <property type="match status" value="1"/>
</dbReference>
<reference evidence="3" key="1">
    <citation type="submission" date="2022-08" db="EMBL/GenBank/DDBJ databases">
        <title>Microvirga terrae sp. nov., isolated from soil.</title>
        <authorList>
            <person name="Kim K.H."/>
            <person name="Seo Y.L."/>
            <person name="Kim J.M."/>
            <person name="Lee J.K."/>
            <person name="Han D.M."/>
            <person name="Jeon C.O."/>
        </authorList>
    </citation>
    <scope>NUCLEOTIDE SEQUENCE</scope>
    <source>
        <strain evidence="3">R24</strain>
        <plasmid evidence="3">pR24_1</plasmid>
    </source>
</reference>
<proteinExistence type="predicted"/>
<keyword evidence="4" id="KW-1185">Reference proteome</keyword>
<keyword evidence="1" id="KW-0472">Membrane</keyword>
<feature type="transmembrane region" description="Helical" evidence="1">
    <location>
        <begin position="6"/>
        <end position="25"/>
    </location>
</feature>
<keyword evidence="3" id="KW-0378">Hydrolase</keyword>
<dbReference type="GO" id="GO:0016787">
    <property type="term" value="F:hydrolase activity"/>
    <property type="evidence" value="ECO:0007669"/>
    <property type="project" value="UniProtKB-KW"/>
</dbReference>
<dbReference type="SUPFAM" id="SSF53474">
    <property type="entry name" value="alpha/beta-Hydrolases"/>
    <property type="match status" value="1"/>
</dbReference>
<keyword evidence="1" id="KW-1133">Transmembrane helix</keyword>
<evidence type="ECO:0000259" key="2">
    <source>
        <dbReference type="Pfam" id="PF12146"/>
    </source>
</evidence>
<dbReference type="InterPro" id="IPR022742">
    <property type="entry name" value="Hydrolase_4"/>
</dbReference>
<gene>
    <name evidence="3" type="ORF">HPT29_025420</name>
</gene>
<dbReference type="PANTHER" id="PTHR12277">
    <property type="entry name" value="ALPHA/BETA HYDROLASE DOMAIN-CONTAINING PROTEIN"/>
    <property type="match status" value="1"/>
</dbReference>
<geneLocation type="plasmid" evidence="3 4">
    <name>pR24_1</name>
</geneLocation>
<evidence type="ECO:0000313" key="3">
    <source>
        <dbReference type="EMBL" id="UVF22495.1"/>
    </source>
</evidence>
<dbReference type="Pfam" id="PF12146">
    <property type="entry name" value="Hydrolase_4"/>
    <property type="match status" value="1"/>
</dbReference>
<evidence type="ECO:0000313" key="4">
    <source>
        <dbReference type="Proteomes" id="UP001017257"/>
    </source>
</evidence>
<protein>
    <submittedName>
        <fullName evidence="3">Alpha/beta hydrolase</fullName>
    </submittedName>
</protein>
<dbReference type="InterPro" id="IPR029058">
    <property type="entry name" value="AB_hydrolase_fold"/>
</dbReference>
<organism evidence="3 4">
    <name type="scientific">Microvirga terrae</name>
    <dbReference type="NCBI Taxonomy" id="2740529"/>
    <lineage>
        <taxon>Bacteria</taxon>
        <taxon>Pseudomonadati</taxon>
        <taxon>Pseudomonadota</taxon>
        <taxon>Alphaproteobacteria</taxon>
        <taxon>Hyphomicrobiales</taxon>
        <taxon>Methylobacteriaceae</taxon>
        <taxon>Microvirga</taxon>
    </lineage>
</organism>
<feature type="domain" description="Serine aminopeptidase S33" evidence="2">
    <location>
        <begin position="74"/>
        <end position="176"/>
    </location>
</feature>
<accession>A0ABY5RZ17</accession>
<sequence length="269" mass="28775">MKRVLAIIISVVIGIWLAIALLVFVTQRHLVFPRHLLPPVARMEQLSPEIQEVTVETADGERLYGLWKAPQAGRPVVVSFHGNASAPGWAADRFSTGRWAAHGWGVLAIAYRGYPGSTGSPSETGILADGEAAISFVQKAAPESAILVHGHSLGTGVAVAMAAAHPVIGAYLEAPYASLLSLAKRQFRYLPGFLMRDPMRSDLRVARVTAPVIAIHGKQDPVIPVSSARELIGKATSNSRLIEVDGDHVSILGEADGEVEDFFRRAVAP</sequence>
<keyword evidence="3" id="KW-0614">Plasmid</keyword>
<dbReference type="RefSeq" id="WP_259061000.1">
    <property type="nucleotide sequence ID" value="NZ_CP102846.1"/>
</dbReference>
<evidence type="ECO:0000256" key="1">
    <source>
        <dbReference type="SAM" id="Phobius"/>
    </source>
</evidence>